<organism evidence="1 2">
    <name type="scientific">Archangium gephyra</name>
    <dbReference type="NCBI Taxonomy" id="48"/>
    <lineage>
        <taxon>Bacteria</taxon>
        <taxon>Pseudomonadati</taxon>
        <taxon>Myxococcota</taxon>
        <taxon>Myxococcia</taxon>
        <taxon>Myxococcales</taxon>
        <taxon>Cystobacterineae</taxon>
        <taxon>Archangiaceae</taxon>
        <taxon>Archangium</taxon>
    </lineage>
</organism>
<dbReference type="InterPro" id="IPR006944">
    <property type="entry name" value="Phage/GTA_portal"/>
</dbReference>
<dbReference type="NCBIfam" id="TIGR01537">
    <property type="entry name" value="portal_HK97"/>
    <property type="match status" value="1"/>
</dbReference>
<dbReference type="Pfam" id="PF04860">
    <property type="entry name" value="Phage_portal"/>
    <property type="match status" value="1"/>
</dbReference>
<proteinExistence type="predicted"/>
<comment type="caution">
    <text evidence="1">The sequence shown here is derived from an EMBL/GenBank/DDBJ whole genome shotgun (WGS) entry which is preliminary data.</text>
</comment>
<protein>
    <submittedName>
        <fullName evidence="1">Phage portal protein</fullName>
    </submittedName>
</protein>
<dbReference type="AlphaFoldDB" id="A0A2W5SUU1"/>
<evidence type="ECO:0000313" key="2">
    <source>
        <dbReference type="Proteomes" id="UP000249061"/>
    </source>
</evidence>
<dbReference type="InterPro" id="IPR006427">
    <property type="entry name" value="Portal_HK97"/>
</dbReference>
<accession>A0A2W5SUU1</accession>
<name>A0A2W5SUU1_9BACT</name>
<sequence length="516" mass="56727">MAFSFAGMVRGFLAAFGWRGDSRLYSRSMPGNFAGLNLNREDALMLSAVWACMDVIAKNIAASPLNVYEPIEGTKRRRRIERDNRVWLLNTRPNDEMTAIGFREALFFQALADGNSYAEIGRDRGGRVAALWPLLNTRVTPRRDEVGSLVYDVVDETGEPHTLEQRDVIHLRGPSLSGLMGESVIVRAARALAVAAAHERFSAAFYGRGAQLGGVLKAPTKLTEDQKTDLRKQWEENHAGLGRAQRLLVLEGGFDFVATTVEPAKASLVEDKKFSIEEIARFYGVPLHKIGHLEHATFSNIEHQGLEFVTSCLFPWTQRFCQELNAKVFNTGSKGPWWYAEIDLSHLVRGDAQSRATAAAGWVQNGIKSRNEVRAEEGLDDAGGDGDVLTVQSNMTTLKRVMEVAPGTATSSAARAAVQAALTSACARYTRRLTNRVDGLKSKSELERFALLARFRDEQVQVLLEDMAFFDALCVEAIGEPFSRALAVKVITALEQGDDVSNIVSTLPPRRLGAAA</sequence>
<evidence type="ECO:0000313" key="1">
    <source>
        <dbReference type="EMBL" id="PZR07069.1"/>
    </source>
</evidence>
<reference evidence="1 2" key="1">
    <citation type="submission" date="2017-08" db="EMBL/GenBank/DDBJ databases">
        <title>Infants hospitalized years apart are colonized by the same room-sourced microbial strains.</title>
        <authorList>
            <person name="Brooks B."/>
            <person name="Olm M.R."/>
            <person name="Firek B.A."/>
            <person name="Baker R."/>
            <person name="Thomas B.C."/>
            <person name="Morowitz M.J."/>
            <person name="Banfield J.F."/>
        </authorList>
    </citation>
    <scope>NUCLEOTIDE SEQUENCE [LARGE SCALE GENOMIC DNA]</scope>
    <source>
        <strain evidence="1">S2_003_000_R2_14</strain>
    </source>
</reference>
<dbReference type="Proteomes" id="UP000249061">
    <property type="component" value="Unassembled WGS sequence"/>
</dbReference>
<dbReference type="EMBL" id="QFQP01000034">
    <property type="protein sequence ID" value="PZR07069.1"/>
    <property type="molecule type" value="Genomic_DNA"/>
</dbReference>
<gene>
    <name evidence="1" type="ORF">DI536_28860</name>
</gene>